<protein>
    <submittedName>
        <fullName evidence="2">Uncharacterized protein</fullName>
    </submittedName>
</protein>
<name>K3X5Z6_GLOUD</name>
<evidence type="ECO:0000256" key="1">
    <source>
        <dbReference type="SAM" id="SignalP"/>
    </source>
</evidence>
<dbReference type="InParanoid" id="K3X5Z6"/>
<feature type="signal peptide" evidence="1">
    <location>
        <begin position="1"/>
        <end position="17"/>
    </location>
</feature>
<reference evidence="2" key="3">
    <citation type="submission" date="2015-02" db="UniProtKB">
        <authorList>
            <consortium name="EnsemblProtists"/>
        </authorList>
    </citation>
    <scope>IDENTIFICATION</scope>
    <source>
        <strain evidence="2">DAOM BR144</strain>
    </source>
</reference>
<reference evidence="3" key="2">
    <citation type="submission" date="2010-04" db="EMBL/GenBank/DDBJ databases">
        <authorList>
            <person name="Buell R."/>
            <person name="Hamilton J."/>
            <person name="Hostetler J."/>
        </authorList>
    </citation>
    <scope>NUCLEOTIDE SEQUENCE [LARGE SCALE GENOMIC DNA]</scope>
    <source>
        <strain evidence="3">DAOM:BR144</strain>
    </source>
</reference>
<dbReference type="AlphaFoldDB" id="K3X5Z6"/>
<proteinExistence type="predicted"/>
<evidence type="ECO:0000313" key="3">
    <source>
        <dbReference type="Proteomes" id="UP000019132"/>
    </source>
</evidence>
<dbReference type="HOGENOM" id="CLU_1849123_0_0_1"/>
<evidence type="ECO:0000313" key="2">
    <source>
        <dbReference type="EnsemblProtists" id="PYU1_T012645"/>
    </source>
</evidence>
<keyword evidence="3" id="KW-1185">Reference proteome</keyword>
<dbReference type="VEuPathDB" id="FungiDB:PYU1_G012619"/>
<dbReference type="EnsemblProtists" id="PYU1_T012645">
    <property type="protein sequence ID" value="PYU1_T012645"/>
    <property type="gene ID" value="PYU1_G012619"/>
</dbReference>
<sequence>MLLVWLAGLIWVNEVTQEAYDHIFQHLFLILSGADPNDSTGESSDSSSTASKPTLESFNNALDNEKIMEDLDMNTGKSIFFNAEQYFHHFGSPNMTQIQLASTSLLRFQASGQKTEASAYTRHTRCINIHTNLTHFDFT</sequence>
<reference evidence="3" key="1">
    <citation type="journal article" date="2010" name="Genome Biol.">
        <title>Genome sequence of the necrotrophic plant pathogen Pythium ultimum reveals original pathogenicity mechanisms and effector repertoire.</title>
        <authorList>
            <person name="Levesque C.A."/>
            <person name="Brouwer H."/>
            <person name="Cano L."/>
            <person name="Hamilton J.P."/>
            <person name="Holt C."/>
            <person name="Huitema E."/>
            <person name="Raffaele S."/>
            <person name="Robideau G.P."/>
            <person name="Thines M."/>
            <person name="Win J."/>
            <person name="Zerillo M.M."/>
            <person name="Beakes G.W."/>
            <person name="Boore J.L."/>
            <person name="Busam D."/>
            <person name="Dumas B."/>
            <person name="Ferriera S."/>
            <person name="Fuerstenberg S.I."/>
            <person name="Gachon C.M."/>
            <person name="Gaulin E."/>
            <person name="Govers F."/>
            <person name="Grenville-Briggs L."/>
            <person name="Horner N."/>
            <person name="Hostetler J."/>
            <person name="Jiang R.H."/>
            <person name="Johnson J."/>
            <person name="Krajaejun T."/>
            <person name="Lin H."/>
            <person name="Meijer H.J."/>
            <person name="Moore B."/>
            <person name="Morris P."/>
            <person name="Phuntmart V."/>
            <person name="Puiu D."/>
            <person name="Shetty J."/>
            <person name="Stajich J.E."/>
            <person name="Tripathy S."/>
            <person name="Wawra S."/>
            <person name="van West P."/>
            <person name="Whitty B.R."/>
            <person name="Coutinho P.M."/>
            <person name="Henrissat B."/>
            <person name="Martin F."/>
            <person name="Thomas P.D."/>
            <person name="Tyler B.M."/>
            <person name="De Vries R.P."/>
            <person name="Kamoun S."/>
            <person name="Yandell M."/>
            <person name="Tisserat N."/>
            <person name="Buell C.R."/>
        </authorList>
    </citation>
    <scope>NUCLEOTIDE SEQUENCE</scope>
    <source>
        <strain evidence="3">DAOM:BR144</strain>
    </source>
</reference>
<keyword evidence="1" id="KW-0732">Signal</keyword>
<accession>K3X5Z6</accession>
<dbReference type="Proteomes" id="UP000019132">
    <property type="component" value="Unassembled WGS sequence"/>
</dbReference>
<feature type="chain" id="PRO_5003871906" evidence="1">
    <location>
        <begin position="18"/>
        <end position="139"/>
    </location>
</feature>
<organism evidence="2 3">
    <name type="scientific">Globisporangium ultimum (strain ATCC 200006 / CBS 805.95 / DAOM BR144)</name>
    <name type="common">Pythium ultimum</name>
    <dbReference type="NCBI Taxonomy" id="431595"/>
    <lineage>
        <taxon>Eukaryota</taxon>
        <taxon>Sar</taxon>
        <taxon>Stramenopiles</taxon>
        <taxon>Oomycota</taxon>
        <taxon>Peronosporomycetes</taxon>
        <taxon>Pythiales</taxon>
        <taxon>Pythiaceae</taxon>
        <taxon>Globisporangium</taxon>
    </lineage>
</organism>
<dbReference type="EMBL" id="GL376612">
    <property type="status" value="NOT_ANNOTATED_CDS"/>
    <property type="molecule type" value="Genomic_DNA"/>
</dbReference>